<comment type="caution">
    <text evidence="1">The sequence shown here is derived from an EMBL/GenBank/DDBJ whole genome shotgun (WGS) entry which is preliminary data.</text>
</comment>
<organism evidence="1 2">
    <name type="scientific">Citrus sinensis</name>
    <name type="common">Sweet orange</name>
    <name type="synonym">Citrus aurantium var. sinensis</name>
    <dbReference type="NCBI Taxonomy" id="2711"/>
    <lineage>
        <taxon>Eukaryota</taxon>
        <taxon>Viridiplantae</taxon>
        <taxon>Streptophyta</taxon>
        <taxon>Embryophyta</taxon>
        <taxon>Tracheophyta</taxon>
        <taxon>Spermatophyta</taxon>
        <taxon>Magnoliopsida</taxon>
        <taxon>eudicotyledons</taxon>
        <taxon>Gunneridae</taxon>
        <taxon>Pentapetalae</taxon>
        <taxon>rosids</taxon>
        <taxon>malvids</taxon>
        <taxon>Sapindales</taxon>
        <taxon>Rutaceae</taxon>
        <taxon>Aurantioideae</taxon>
        <taxon>Citrus</taxon>
    </lineage>
</organism>
<accession>A0ACB8I0P9</accession>
<name>A0ACB8I0P9_CITSI</name>
<dbReference type="Proteomes" id="UP000829398">
    <property type="component" value="Chromosome 9"/>
</dbReference>
<reference evidence="2" key="1">
    <citation type="journal article" date="2023" name="Hortic. Res.">
        <title>A chromosome-level phased genome enabling allele-level studies in sweet orange: a case study on citrus Huanglongbing tolerance.</title>
        <authorList>
            <person name="Wu B."/>
            <person name="Yu Q."/>
            <person name="Deng Z."/>
            <person name="Duan Y."/>
            <person name="Luo F."/>
            <person name="Gmitter F. Jr."/>
        </authorList>
    </citation>
    <scope>NUCLEOTIDE SEQUENCE [LARGE SCALE GENOMIC DNA]</scope>
    <source>
        <strain evidence="2">cv. Valencia</strain>
    </source>
</reference>
<proteinExistence type="predicted"/>
<protein>
    <submittedName>
        <fullName evidence="1">Uncharacterized protein</fullName>
    </submittedName>
</protein>
<evidence type="ECO:0000313" key="2">
    <source>
        <dbReference type="Proteomes" id="UP000829398"/>
    </source>
</evidence>
<gene>
    <name evidence="1" type="ORF">KPL71_026596</name>
</gene>
<dbReference type="EMBL" id="CM039178">
    <property type="protein sequence ID" value="KAH9680565.1"/>
    <property type="molecule type" value="Genomic_DNA"/>
</dbReference>
<evidence type="ECO:0000313" key="1">
    <source>
        <dbReference type="EMBL" id="KAH9680565.1"/>
    </source>
</evidence>
<sequence>MAKLPQDMFTDTLSRLPIESGTSDKICRVLLTTSPLQSIDYRAFGFGDLSNGNVTLQLGYPGKKIPEDDATIIGSCNGMVCTYFDSTNMVLWNLSTRVSREFSMPDPFPEKDDFSNGFGYDIFGDDYKVIRCFISTIGNGNVSRETKLLVFFP</sequence>
<keyword evidence="2" id="KW-1185">Reference proteome</keyword>